<evidence type="ECO:0000259" key="1">
    <source>
        <dbReference type="SMART" id="SM01264"/>
    </source>
</evidence>
<comment type="caution">
    <text evidence="2">The sequence shown here is derived from an EMBL/GenBank/DDBJ whole genome shotgun (WGS) entry which is preliminary data.</text>
</comment>
<reference evidence="2" key="1">
    <citation type="journal article" date="2021" name="PeerJ">
        <title>Extensive microbial diversity within the chicken gut microbiome revealed by metagenomics and culture.</title>
        <authorList>
            <person name="Gilroy R."/>
            <person name="Ravi A."/>
            <person name="Getino M."/>
            <person name="Pursley I."/>
            <person name="Horton D.L."/>
            <person name="Alikhan N.F."/>
            <person name="Baker D."/>
            <person name="Gharbi K."/>
            <person name="Hall N."/>
            <person name="Watson M."/>
            <person name="Adriaenssens E.M."/>
            <person name="Foster-Nyarko E."/>
            <person name="Jarju S."/>
            <person name="Secka A."/>
            <person name="Antonio M."/>
            <person name="Oren A."/>
            <person name="Chaudhuri R.R."/>
            <person name="La Ragione R."/>
            <person name="Hildebrand F."/>
            <person name="Pallen M.J."/>
        </authorList>
    </citation>
    <scope>NUCLEOTIDE SEQUENCE</scope>
    <source>
        <strain evidence="2">CHK192-9172</strain>
    </source>
</reference>
<organism evidence="2 3">
    <name type="scientific">Candidatus Eubacterium avistercoris</name>
    <dbReference type="NCBI Taxonomy" id="2838567"/>
    <lineage>
        <taxon>Bacteria</taxon>
        <taxon>Bacillati</taxon>
        <taxon>Bacillota</taxon>
        <taxon>Clostridia</taxon>
        <taxon>Eubacteriales</taxon>
        <taxon>Eubacteriaceae</taxon>
        <taxon>Eubacterium</taxon>
    </lineage>
</organism>
<dbReference type="InterPro" id="IPR011765">
    <property type="entry name" value="Pept_M16_N"/>
</dbReference>
<dbReference type="FunFam" id="3.30.830.10:FF:000034">
    <property type="entry name" value="presequence protease 1, chloroplastic/mitochondrial"/>
    <property type="match status" value="1"/>
</dbReference>
<accession>A0A9D2IHJ7</accession>
<evidence type="ECO:0000313" key="2">
    <source>
        <dbReference type="EMBL" id="HIZ08608.1"/>
    </source>
</evidence>
<dbReference type="SUPFAM" id="SSF63411">
    <property type="entry name" value="LuxS/MPP-like metallohydrolase"/>
    <property type="match status" value="4"/>
</dbReference>
<dbReference type="InterPro" id="IPR011249">
    <property type="entry name" value="Metalloenz_LuxS/M16"/>
</dbReference>
<dbReference type="AlphaFoldDB" id="A0A9D2IHJ7"/>
<dbReference type="Pfam" id="PF22516">
    <property type="entry name" value="PreP_C"/>
    <property type="match status" value="1"/>
</dbReference>
<dbReference type="Pfam" id="PF00675">
    <property type="entry name" value="Peptidase_M16"/>
    <property type="match status" value="1"/>
</dbReference>
<dbReference type="InterPro" id="IPR055130">
    <property type="entry name" value="PreP_C"/>
</dbReference>
<dbReference type="InterPro" id="IPR013578">
    <property type="entry name" value="Peptidase_M16C_assoc"/>
</dbReference>
<name>A0A9D2IHJ7_9FIRM</name>
<dbReference type="Gene3D" id="3.30.830.10">
    <property type="entry name" value="Metalloenzyme, LuxS/M16 peptidase-like"/>
    <property type="match status" value="4"/>
</dbReference>
<evidence type="ECO:0000313" key="3">
    <source>
        <dbReference type="Proteomes" id="UP000824024"/>
    </source>
</evidence>
<dbReference type="GO" id="GO:0004222">
    <property type="term" value="F:metalloendopeptidase activity"/>
    <property type="evidence" value="ECO:0007669"/>
    <property type="project" value="TreeGrafter"/>
</dbReference>
<dbReference type="GO" id="GO:0046872">
    <property type="term" value="F:metal ion binding"/>
    <property type="evidence" value="ECO:0007669"/>
    <property type="project" value="InterPro"/>
</dbReference>
<reference evidence="2" key="2">
    <citation type="submission" date="2021-04" db="EMBL/GenBank/DDBJ databases">
        <authorList>
            <person name="Gilroy R."/>
        </authorList>
    </citation>
    <scope>NUCLEOTIDE SEQUENCE</scope>
    <source>
        <strain evidence="2">CHK192-9172</strain>
    </source>
</reference>
<dbReference type="PANTHER" id="PTHR43016:SF13">
    <property type="entry name" value="PRESEQUENCE PROTEASE, MITOCHONDRIAL"/>
    <property type="match status" value="1"/>
</dbReference>
<dbReference type="EMBL" id="DXCH01000316">
    <property type="protein sequence ID" value="HIZ08608.1"/>
    <property type="molecule type" value="Genomic_DNA"/>
</dbReference>
<dbReference type="Proteomes" id="UP000824024">
    <property type="component" value="Unassembled WGS sequence"/>
</dbReference>
<feature type="domain" description="Peptidase M16C associated" evidence="1">
    <location>
        <begin position="462"/>
        <end position="712"/>
    </location>
</feature>
<sequence>MKLQDLKAYEIVEDRDVKDMNSRGVLLRHKKSGARVCLLLNDDENKVFYIAFRTPPVNSTGLTHILEHSVLCGSESFPVKDPFIELVKGSLNTFLNAITYPDKTVYPVASCNDKDFQNLMHVYLDAVFRPDIYKHKEIFCQEGWHYELENPEDDLKINGVVYSEMKGAFSSSDDLLEREVLNSLYPDTAYRYESGGDPKNIPDLTYEEFLDFHSKYYHPSNAYIYLYGNMDPVQKLQWLDETYLSGYGKDDFDTRVRIQNPFDKPVRINRKYSISSTESEQDKTYLSYNWSVGNVLDKTEYLAFDMLDYALLGSQGAPLKKALLDAGIGKDIQGGYDSSIQQPIFSVIAKNANISDMEKFQQIIFDTLKEQVENGIDQNALMAAINNAEFKFREADFGNYPKGLMFGLQALDGWLYDDNSPFIHLEQLETFAFLREQMGTGYYEGLVKKYLIENSHATIITMEPERGLYAKEEKELADKLAAYKGALSEQEIRDIIDFTKHLKAYQEEEESQENLEKIPMLGRDDLKPEPEPLKNQLLDLNGTKVLWHDIDANGIVYLDLLFDIKDIPQDLVPYIGLLRLLIGYLDTDKYTYTELSNEINLHTGGIHNGIFLPANAGEEGGYQAKFEVRISAMEEKVEKALELSESMMLHTSLEDDKRLKELLSQIKTGLQADLSSSGHLVSVTRALSYYQPKFRYSDMTSGIDFYRLADRLESDFENCREEMKEKLSSLMKMIFTEEKLLVNLTCKGEAKDAVLTGINALKEKLYRRNKQDKPEELTCLKQNEGFMDATQVQYVSAAGNFKKAGYSYTGAFQVLKTILSYEYLWLQIRVKGGAYGASSAFLRTGDAYFTSYRDPNLKETLEVYKKTPDYLRNFKTTERDMTKYVIGTISGLDTPLNPKAKGRRGLTAYLTGLTEEMLKQERAQIIHVTQEDIRALADPVEAALKQDNICVIGNEDKIKKEQDLFEKTVSLF</sequence>
<proteinExistence type="predicted"/>
<dbReference type="PANTHER" id="PTHR43016">
    <property type="entry name" value="PRESEQUENCE PROTEASE"/>
    <property type="match status" value="1"/>
</dbReference>
<dbReference type="Pfam" id="PF05193">
    <property type="entry name" value="Peptidase_M16_C"/>
    <property type="match status" value="1"/>
</dbReference>
<dbReference type="SMART" id="SM01264">
    <property type="entry name" value="M16C_associated"/>
    <property type="match status" value="1"/>
</dbReference>
<gene>
    <name evidence="2" type="ORF">IAA08_11830</name>
</gene>
<dbReference type="Pfam" id="PF08367">
    <property type="entry name" value="M16C_assoc"/>
    <property type="match status" value="1"/>
</dbReference>
<dbReference type="GO" id="GO:0016485">
    <property type="term" value="P:protein processing"/>
    <property type="evidence" value="ECO:0007669"/>
    <property type="project" value="TreeGrafter"/>
</dbReference>
<dbReference type="InterPro" id="IPR007863">
    <property type="entry name" value="Peptidase_M16_C"/>
</dbReference>
<protein>
    <submittedName>
        <fullName evidence="2">Insulinase family protein</fullName>
    </submittedName>
</protein>